<evidence type="ECO:0000256" key="1">
    <source>
        <dbReference type="SAM" id="SignalP"/>
    </source>
</evidence>
<evidence type="ECO:0000313" key="2">
    <source>
        <dbReference type="EMBL" id="KAA1378506.1"/>
    </source>
</evidence>
<accession>A0A641ANR0</accession>
<dbReference type="EMBL" id="SDPP02000002">
    <property type="protein sequence ID" value="KAA1378506.1"/>
    <property type="molecule type" value="Genomic_DNA"/>
</dbReference>
<organism evidence="2 3">
    <name type="scientific">Aeromicrobium fastidiosum</name>
    <dbReference type="NCBI Taxonomy" id="52699"/>
    <lineage>
        <taxon>Bacteria</taxon>
        <taxon>Bacillati</taxon>
        <taxon>Actinomycetota</taxon>
        <taxon>Actinomycetes</taxon>
        <taxon>Propionibacteriales</taxon>
        <taxon>Nocardioidaceae</taxon>
        <taxon>Aeromicrobium</taxon>
    </lineage>
</organism>
<keyword evidence="3" id="KW-1185">Reference proteome</keyword>
<name>A0A641ANR0_9ACTN</name>
<evidence type="ECO:0000313" key="3">
    <source>
        <dbReference type="Proteomes" id="UP001515100"/>
    </source>
</evidence>
<protein>
    <submittedName>
        <fullName evidence="2">DUF3515 family protein</fullName>
    </submittedName>
</protein>
<dbReference type="Proteomes" id="UP001515100">
    <property type="component" value="Unassembled WGS sequence"/>
</dbReference>
<keyword evidence="1" id="KW-0732">Signal</keyword>
<comment type="caution">
    <text evidence="2">The sequence shown here is derived from an EMBL/GenBank/DDBJ whole genome shotgun (WGS) entry which is preliminary data.</text>
</comment>
<dbReference type="AlphaFoldDB" id="A0A641ANR0"/>
<gene>
    <name evidence="2" type="ORF">ESP62_009135</name>
</gene>
<proteinExistence type="predicted"/>
<dbReference type="InterPro" id="IPR021903">
    <property type="entry name" value="DUF3515"/>
</dbReference>
<dbReference type="RefSeq" id="WP_129182529.1">
    <property type="nucleotide sequence ID" value="NZ_JAGIOG010000001.1"/>
</dbReference>
<dbReference type="PROSITE" id="PS51257">
    <property type="entry name" value="PROKAR_LIPOPROTEIN"/>
    <property type="match status" value="1"/>
</dbReference>
<sequence>MKRLALLAVVLVAGCSPGLGVDAYPTTAGSEVDCKALYADAPPKVAGEDSILVKDDTAIAWGAPPIILRCGVEKPAGLDPTTVQCNFVDGVDWYSETTADGFVFTTIGRSFYVSLEVPKEYDPASDALADVAVAVKKHDPSVTPCE</sequence>
<dbReference type="OrthoDB" id="3213819at2"/>
<reference evidence="2" key="1">
    <citation type="submission" date="2019-09" db="EMBL/GenBank/DDBJ databases">
        <authorList>
            <person name="Li J."/>
        </authorList>
    </citation>
    <scope>NUCLEOTIDE SEQUENCE [LARGE SCALE GENOMIC DNA]</scope>
    <source>
        <strain evidence="2">NRBC 14897</strain>
    </source>
</reference>
<feature type="signal peptide" evidence="1">
    <location>
        <begin position="1"/>
        <end position="23"/>
    </location>
</feature>
<feature type="chain" id="PRO_5024807684" evidence="1">
    <location>
        <begin position="24"/>
        <end position="146"/>
    </location>
</feature>
<dbReference type="Pfam" id="PF12028">
    <property type="entry name" value="DUF3515"/>
    <property type="match status" value="1"/>
</dbReference>